<accession>A0AAD4FDU0</accession>
<dbReference type="AlphaFoldDB" id="A0AAD4FDU0"/>
<feature type="region of interest" description="Disordered" evidence="1">
    <location>
        <begin position="41"/>
        <end position="60"/>
    </location>
</feature>
<evidence type="ECO:0000313" key="2">
    <source>
        <dbReference type="EMBL" id="KAG9188227.1"/>
    </source>
</evidence>
<feature type="region of interest" description="Disordered" evidence="1">
    <location>
        <begin position="74"/>
        <end position="96"/>
    </location>
</feature>
<evidence type="ECO:0000313" key="3">
    <source>
        <dbReference type="Proteomes" id="UP001199106"/>
    </source>
</evidence>
<feature type="compositionally biased region" description="Basic residues" evidence="1">
    <location>
        <begin position="48"/>
        <end position="60"/>
    </location>
</feature>
<reference evidence="2" key="1">
    <citation type="submission" date="2021-07" db="EMBL/GenBank/DDBJ databases">
        <title>Genome Resource of American Ginseng Black Spot Pathogen Alternaria panax.</title>
        <authorList>
            <person name="Qiu C."/>
            <person name="Wang W."/>
            <person name="Liu Z."/>
        </authorList>
    </citation>
    <scope>NUCLEOTIDE SEQUENCE</scope>
    <source>
        <strain evidence="2">BNCC115425</strain>
    </source>
</reference>
<dbReference type="Proteomes" id="UP001199106">
    <property type="component" value="Unassembled WGS sequence"/>
</dbReference>
<comment type="caution">
    <text evidence="2">The sequence shown here is derived from an EMBL/GenBank/DDBJ whole genome shotgun (WGS) entry which is preliminary data.</text>
</comment>
<protein>
    <submittedName>
        <fullName evidence="2">Uncharacterized protein</fullName>
    </submittedName>
</protein>
<name>A0AAD4FDU0_9PLEO</name>
<keyword evidence="3" id="KW-1185">Reference proteome</keyword>
<proteinExistence type="predicted"/>
<sequence length="144" mass="16136">MALISSFGKDAYCERRYVKVDSIDNQALSISSLTISPYKAAAGDNTPKAKKAPAVKRSGNKIVKRPARGYHKFKNDLLNDKPKGGEKALTKQNQSSPLLQLPPGICNEIWRLILGGKVYRVFDRKFAMLTKRIGVDLKECRRRT</sequence>
<evidence type="ECO:0000256" key="1">
    <source>
        <dbReference type="SAM" id="MobiDB-lite"/>
    </source>
</evidence>
<gene>
    <name evidence="2" type="ORF">G6011_02150</name>
</gene>
<dbReference type="EMBL" id="JAANER010000006">
    <property type="protein sequence ID" value="KAG9188227.1"/>
    <property type="molecule type" value="Genomic_DNA"/>
</dbReference>
<feature type="compositionally biased region" description="Basic and acidic residues" evidence="1">
    <location>
        <begin position="74"/>
        <end position="89"/>
    </location>
</feature>
<organism evidence="2 3">
    <name type="scientific">Alternaria panax</name>
    <dbReference type="NCBI Taxonomy" id="48097"/>
    <lineage>
        <taxon>Eukaryota</taxon>
        <taxon>Fungi</taxon>
        <taxon>Dikarya</taxon>
        <taxon>Ascomycota</taxon>
        <taxon>Pezizomycotina</taxon>
        <taxon>Dothideomycetes</taxon>
        <taxon>Pleosporomycetidae</taxon>
        <taxon>Pleosporales</taxon>
        <taxon>Pleosporineae</taxon>
        <taxon>Pleosporaceae</taxon>
        <taxon>Alternaria</taxon>
        <taxon>Alternaria sect. Panax</taxon>
    </lineage>
</organism>